<keyword evidence="1" id="KW-0732">Signal</keyword>
<feature type="chain" id="PRO_5047190869" evidence="1">
    <location>
        <begin position="30"/>
        <end position="410"/>
    </location>
</feature>
<evidence type="ECO:0000313" key="3">
    <source>
        <dbReference type="Proteomes" id="UP000198381"/>
    </source>
</evidence>
<sequence length="410" mass="47630">MKPIRLTKTKKMLHFKIFLLLLLSINITAQEKKETYLFSEDISTNFEKDKTLPRFQVAATNFSISGYYKLALETWDKQFENDFSKKRTISKEDSIYFKTFNPVNAKEYIIDRSKNERIILINEAHNNSRHRVFTTSLLQDLYNNGYRFLGLEALWENLNDKGYPVIESGFYTKESQFGNLIKEATAIGFTVFGYESTSKTRDGGKTREIEQAENIVKLMKENPDSKFLIHCGYEHIVEGTPGIKTWEKAMAGRIIEMTGINPLTIDQTNYSEKGTPILNSPYIEMVNLDYPVIMVNNENQTFNGDKDNPKKIDCCIIHPVTKYKNNRPDWLSLSNERKTVMIKKSKIKEYPALIMAYRINEYENNGIPADIIEISNRDEKTNLILKKGQYKILIKNKNYKIATEFEQSVK</sequence>
<dbReference type="EMBL" id="MUHD01000015">
    <property type="protein sequence ID" value="OXB08725.1"/>
    <property type="molecule type" value="Genomic_DNA"/>
</dbReference>
<proteinExistence type="predicted"/>
<gene>
    <name evidence="2" type="ORF">B0A81_08395</name>
</gene>
<keyword evidence="3" id="KW-1185">Reference proteome</keyword>
<protein>
    <submittedName>
        <fullName evidence="2">Uncharacterized protein</fullName>
    </submittedName>
</protein>
<name>A0ABX4CWV3_9FLAO</name>
<organism evidence="2 3">
    <name type="scientific">Flavobacterium plurextorum</name>
    <dbReference type="NCBI Taxonomy" id="1114867"/>
    <lineage>
        <taxon>Bacteria</taxon>
        <taxon>Pseudomonadati</taxon>
        <taxon>Bacteroidota</taxon>
        <taxon>Flavobacteriia</taxon>
        <taxon>Flavobacteriales</taxon>
        <taxon>Flavobacteriaceae</taxon>
        <taxon>Flavobacterium</taxon>
    </lineage>
</organism>
<dbReference type="Proteomes" id="UP000198381">
    <property type="component" value="Unassembled WGS sequence"/>
</dbReference>
<evidence type="ECO:0000256" key="1">
    <source>
        <dbReference type="SAM" id="SignalP"/>
    </source>
</evidence>
<reference evidence="2 3" key="1">
    <citation type="submission" date="2016-11" db="EMBL/GenBank/DDBJ databases">
        <title>Whole genomes of Flavobacteriaceae.</title>
        <authorList>
            <person name="Stine C."/>
            <person name="Li C."/>
            <person name="Tadesse D."/>
        </authorList>
    </citation>
    <scope>NUCLEOTIDE SEQUENCE [LARGE SCALE GENOMIC DNA]</scope>
    <source>
        <strain evidence="2 3">CCUG 60112</strain>
    </source>
</reference>
<feature type="signal peptide" evidence="1">
    <location>
        <begin position="1"/>
        <end position="29"/>
    </location>
</feature>
<evidence type="ECO:0000313" key="2">
    <source>
        <dbReference type="EMBL" id="OXB08725.1"/>
    </source>
</evidence>
<comment type="caution">
    <text evidence="2">The sequence shown here is derived from an EMBL/GenBank/DDBJ whole genome shotgun (WGS) entry which is preliminary data.</text>
</comment>
<accession>A0ABX4CWV3</accession>